<keyword evidence="3" id="KW-0285">Flavoprotein</keyword>
<evidence type="ECO:0000256" key="6">
    <source>
        <dbReference type="ARBA" id="ARBA00023002"/>
    </source>
</evidence>
<comment type="similarity">
    <text evidence="2">Belongs to the nitroreductase family.</text>
</comment>
<keyword evidence="5" id="KW-0521">NADP</keyword>
<dbReference type="PANTHER" id="PTHR43673:SF2">
    <property type="entry name" value="NITROREDUCTASE"/>
    <property type="match status" value="1"/>
</dbReference>
<keyword evidence="6" id="KW-0560">Oxidoreductase</keyword>
<evidence type="ECO:0000256" key="5">
    <source>
        <dbReference type="ARBA" id="ARBA00022857"/>
    </source>
</evidence>
<evidence type="ECO:0000256" key="2">
    <source>
        <dbReference type="ARBA" id="ARBA00007118"/>
    </source>
</evidence>
<evidence type="ECO:0000256" key="1">
    <source>
        <dbReference type="ARBA" id="ARBA00001917"/>
    </source>
</evidence>
<dbReference type="AlphaFoldDB" id="A0A1T5NQX2"/>
<evidence type="ECO:0000256" key="4">
    <source>
        <dbReference type="ARBA" id="ARBA00022643"/>
    </source>
</evidence>
<sequence>MLNKNEMDILNKLEWRYAVKKFDPAKKLSADQLEKLLAATRLSASSYGLQPYKILVVENPAVREQLKAVSNGQLQVTDASHLIVFARYTDLNETHVDDYMNNVAETRNIALEQLAGFSGVVKGTVNRLGAEGTAVWSAKQAYLALGTLLTAAAVENIDACPMEGFDAAGYNRILGLTEKGLAAVVVAAIGFRAPDDVMQHARKVRKPIAELVEMI</sequence>
<dbReference type="EMBL" id="FUZZ01000001">
    <property type="protein sequence ID" value="SKD02802.1"/>
    <property type="molecule type" value="Genomic_DNA"/>
</dbReference>
<dbReference type="CDD" id="cd02149">
    <property type="entry name" value="NfsB-like"/>
    <property type="match status" value="1"/>
</dbReference>
<evidence type="ECO:0000313" key="9">
    <source>
        <dbReference type="Proteomes" id="UP000190166"/>
    </source>
</evidence>
<comment type="cofactor">
    <cofactor evidence="1">
        <name>FMN</name>
        <dbReference type="ChEBI" id="CHEBI:58210"/>
    </cofactor>
</comment>
<dbReference type="GO" id="GO:0016491">
    <property type="term" value="F:oxidoreductase activity"/>
    <property type="evidence" value="ECO:0007669"/>
    <property type="project" value="UniProtKB-KW"/>
</dbReference>
<name>A0A1T5NQX2_9BACT</name>
<keyword evidence="9" id="KW-1185">Reference proteome</keyword>
<dbReference type="InterPro" id="IPR029479">
    <property type="entry name" value="Nitroreductase"/>
</dbReference>
<dbReference type="SUPFAM" id="SSF55469">
    <property type="entry name" value="FMN-dependent nitroreductase-like"/>
    <property type="match status" value="1"/>
</dbReference>
<dbReference type="InterPro" id="IPR033878">
    <property type="entry name" value="NfsB-like"/>
</dbReference>
<dbReference type="Pfam" id="PF00881">
    <property type="entry name" value="Nitroreductase"/>
    <property type="match status" value="1"/>
</dbReference>
<protein>
    <submittedName>
        <fullName evidence="8">Nitroreductase</fullName>
    </submittedName>
</protein>
<dbReference type="STRING" id="393003.SAMN05660461_2648"/>
<reference evidence="8 9" key="1">
    <citation type="submission" date="2017-02" db="EMBL/GenBank/DDBJ databases">
        <authorList>
            <person name="Peterson S.W."/>
        </authorList>
    </citation>
    <scope>NUCLEOTIDE SEQUENCE [LARGE SCALE GENOMIC DNA]</scope>
    <source>
        <strain evidence="8 9">DSM 18108</strain>
    </source>
</reference>
<dbReference type="InterPro" id="IPR000415">
    <property type="entry name" value="Nitroreductase-like"/>
</dbReference>
<gene>
    <name evidence="8" type="ORF">SAMN05660461_2648</name>
</gene>
<dbReference type="Proteomes" id="UP000190166">
    <property type="component" value="Unassembled WGS sequence"/>
</dbReference>
<accession>A0A1T5NQX2</accession>
<dbReference type="Gene3D" id="3.40.109.10">
    <property type="entry name" value="NADH Oxidase"/>
    <property type="match status" value="1"/>
</dbReference>
<organism evidence="8 9">
    <name type="scientific">Chitinophaga ginsengisegetis</name>
    <dbReference type="NCBI Taxonomy" id="393003"/>
    <lineage>
        <taxon>Bacteria</taxon>
        <taxon>Pseudomonadati</taxon>
        <taxon>Bacteroidota</taxon>
        <taxon>Chitinophagia</taxon>
        <taxon>Chitinophagales</taxon>
        <taxon>Chitinophagaceae</taxon>
        <taxon>Chitinophaga</taxon>
    </lineage>
</organism>
<proteinExistence type="inferred from homology"/>
<evidence type="ECO:0000256" key="3">
    <source>
        <dbReference type="ARBA" id="ARBA00022630"/>
    </source>
</evidence>
<dbReference type="PANTHER" id="PTHR43673">
    <property type="entry name" value="NAD(P)H NITROREDUCTASE YDGI-RELATED"/>
    <property type="match status" value="1"/>
</dbReference>
<keyword evidence="4" id="KW-0288">FMN</keyword>
<evidence type="ECO:0000259" key="7">
    <source>
        <dbReference type="Pfam" id="PF00881"/>
    </source>
</evidence>
<evidence type="ECO:0000313" key="8">
    <source>
        <dbReference type="EMBL" id="SKD02802.1"/>
    </source>
</evidence>
<feature type="domain" description="Nitroreductase" evidence="7">
    <location>
        <begin position="14"/>
        <end position="185"/>
    </location>
</feature>